<proteinExistence type="predicted"/>
<gene>
    <name evidence="1" type="ORF">ENSA5_15160</name>
</gene>
<dbReference type="InterPro" id="IPR023214">
    <property type="entry name" value="HAD_sf"/>
</dbReference>
<dbReference type="Gene3D" id="3.40.50.1000">
    <property type="entry name" value="HAD superfamily/HAD-like"/>
    <property type="match status" value="1"/>
</dbReference>
<dbReference type="RefSeq" id="WP_106390985.1">
    <property type="nucleotide sequence ID" value="NZ_PVNK01000081.1"/>
</dbReference>
<comment type="caution">
    <text evidence="1">The sequence shown here is derived from an EMBL/GenBank/DDBJ whole genome shotgun (WGS) entry which is preliminary data.</text>
</comment>
<dbReference type="EMBL" id="PVNK01000081">
    <property type="protein sequence ID" value="PRQ03486.1"/>
    <property type="molecule type" value="Genomic_DNA"/>
</dbReference>
<sequence length="119" mass="13347">MPIRGLVFDLFGTLVTRGPGPKAYRELVVTLPPWKWRHARRLALTAEFPSVTDLHAHFEPRRGGGPAYFERLVAEGMAKIRLYDDSFPALERARAQGLRLGSRGDLGGLDGLFEHPLLR</sequence>
<protein>
    <submittedName>
        <fullName evidence="1">Uncharacterized protein</fullName>
    </submittedName>
</protein>
<dbReference type="Proteomes" id="UP000237968">
    <property type="component" value="Unassembled WGS sequence"/>
</dbReference>
<evidence type="ECO:0000313" key="2">
    <source>
        <dbReference type="Proteomes" id="UP000237968"/>
    </source>
</evidence>
<reference evidence="1 2" key="1">
    <citation type="submission" date="2018-03" db="EMBL/GenBank/DDBJ databases">
        <title>Draft Genome Sequences of the Obligatory Marine Myxobacteria Enhygromyxa salina SWB005.</title>
        <authorList>
            <person name="Poehlein A."/>
            <person name="Moghaddam J.A."/>
            <person name="Harms H."/>
            <person name="Alanjari M."/>
            <person name="Koenig G.M."/>
            <person name="Daniel R."/>
            <person name="Schaeberle T.F."/>
        </authorList>
    </citation>
    <scope>NUCLEOTIDE SEQUENCE [LARGE SCALE GENOMIC DNA]</scope>
    <source>
        <strain evidence="1 2">SWB005</strain>
    </source>
</reference>
<accession>A0A2S9YEQ2</accession>
<dbReference type="OrthoDB" id="9795007at2"/>
<name>A0A2S9YEQ2_9BACT</name>
<keyword evidence="2" id="KW-1185">Reference proteome</keyword>
<dbReference type="SUPFAM" id="SSF56784">
    <property type="entry name" value="HAD-like"/>
    <property type="match status" value="1"/>
</dbReference>
<organism evidence="1 2">
    <name type="scientific">Enhygromyxa salina</name>
    <dbReference type="NCBI Taxonomy" id="215803"/>
    <lineage>
        <taxon>Bacteria</taxon>
        <taxon>Pseudomonadati</taxon>
        <taxon>Myxococcota</taxon>
        <taxon>Polyangia</taxon>
        <taxon>Nannocystales</taxon>
        <taxon>Nannocystaceae</taxon>
        <taxon>Enhygromyxa</taxon>
    </lineage>
</organism>
<dbReference type="InterPro" id="IPR036412">
    <property type="entry name" value="HAD-like_sf"/>
</dbReference>
<dbReference type="AlphaFoldDB" id="A0A2S9YEQ2"/>
<evidence type="ECO:0000313" key="1">
    <source>
        <dbReference type="EMBL" id="PRQ03486.1"/>
    </source>
</evidence>